<evidence type="ECO:0000256" key="5">
    <source>
        <dbReference type="SAM" id="Phobius"/>
    </source>
</evidence>
<dbReference type="RefSeq" id="WP_014801970.1">
    <property type="nucleotide sequence ID" value="NC_018020.1"/>
</dbReference>
<accession>I4B2E5</accession>
<dbReference type="PANTHER" id="PTHR10037:SF62">
    <property type="entry name" value="SODIUM CHANNEL PROTEIN 60E"/>
    <property type="match status" value="1"/>
</dbReference>
<dbReference type="Gene3D" id="1.10.287.70">
    <property type="match status" value="1"/>
</dbReference>
<dbReference type="Pfam" id="PF00520">
    <property type="entry name" value="Ion_trans"/>
    <property type="match status" value="1"/>
</dbReference>
<dbReference type="EMBL" id="CP002959">
    <property type="protein sequence ID" value="AFM11452.1"/>
    <property type="molecule type" value="Genomic_DNA"/>
</dbReference>
<feature type="domain" description="Ion transport" evidence="6">
    <location>
        <begin position="12"/>
        <end position="247"/>
    </location>
</feature>
<dbReference type="Proteomes" id="UP000006048">
    <property type="component" value="Chromosome"/>
</dbReference>
<organism evidence="7 8">
    <name type="scientific">Turneriella parva (strain ATCC BAA-1111 / DSM 21527 / NCTC 11395 / H)</name>
    <name type="common">Leptospira parva</name>
    <dbReference type="NCBI Taxonomy" id="869212"/>
    <lineage>
        <taxon>Bacteria</taxon>
        <taxon>Pseudomonadati</taxon>
        <taxon>Spirochaetota</taxon>
        <taxon>Spirochaetia</taxon>
        <taxon>Leptospirales</taxon>
        <taxon>Leptospiraceae</taxon>
        <taxon>Turneriella</taxon>
    </lineage>
</organism>
<dbReference type="GO" id="GO:0086010">
    <property type="term" value="P:membrane depolarization during action potential"/>
    <property type="evidence" value="ECO:0007669"/>
    <property type="project" value="TreeGrafter"/>
</dbReference>
<evidence type="ECO:0000256" key="3">
    <source>
        <dbReference type="ARBA" id="ARBA00022989"/>
    </source>
</evidence>
<dbReference type="AlphaFoldDB" id="I4B2E5"/>
<keyword evidence="2 5" id="KW-0812">Transmembrane</keyword>
<dbReference type="KEGG" id="tpx:Turpa_0801"/>
<proteinExistence type="predicted"/>
<feature type="transmembrane region" description="Helical" evidence="5">
    <location>
        <begin position="43"/>
        <end position="64"/>
    </location>
</feature>
<protein>
    <submittedName>
        <fullName evidence="7">Ion transport protein</fullName>
    </submittedName>
</protein>
<dbReference type="OrthoDB" id="5297065at2"/>
<dbReference type="HOGENOM" id="CLU_055047_0_0_12"/>
<dbReference type="STRING" id="869212.Turpa_0801"/>
<keyword evidence="3 5" id="KW-1133">Transmembrane helix</keyword>
<comment type="subcellular location">
    <subcellularLocation>
        <location evidence="1">Membrane</location>
        <topology evidence="1">Multi-pass membrane protein</topology>
    </subcellularLocation>
</comment>
<evidence type="ECO:0000256" key="2">
    <source>
        <dbReference type="ARBA" id="ARBA00022692"/>
    </source>
</evidence>
<dbReference type="InterPro" id="IPR027359">
    <property type="entry name" value="Volt_channel_dom_sf"/>
</dbReference>
<evidence type="ECO:0000256" key="4">
    <source>
        <dbReference type="ARBA" id="ARBA00023136"/>
    </source>
</evidence>
<dbReference type="InterPro" id="IPR005821">
    <property type="entry name" value="Ion_trans_dom"/>
</dbReference>
<dbReference type="GO" id="GO:0005248">
    <property type="term" value="F:voltage-gated sodium channel activity"/>
    <property type="evidence" value="ECO:0007669"/>
    <property type="project" value="TreeGrafter"/>
</dbReference>
<name>I4B2E5_TURPD</name>
<keyword evidence="8" id="KW-1185">Reference proteome</keyword>
<dbReference type="Gene3D" id="1.20.120.350">
    <property type="entry name" value="Voltage-gated potassium channels. Chain C"/>
    <property type="match status" value="1"/>
</dbReference>
<evidence type="ECO:0000313" key="8">
    <source>
        <dbReference type="Proteomes" id="UP000006048"/>
    </source>
</evidence>
<dbReference type="InterPro" id="IPR043203">
    <property type="entry name" value="VGCC_Ca_Na"/>
</dbReference>
<dbReference type="SUPFAM" id="SSF81324">
    <property type="entry name" value="Voltage-gated potassium channels"/>
    <property type="match status" value="1"/>
</dbReference>
<feature type="transmembrane region" description="Helical" evidence="5">
    <location>
        <begin position="12"/>
        <end position="31"/>
    </location>
</feature>
<keyword evidence="4 5" id="KW-0472">Membrane</keyword>
<evidence type="ECO:0000313" key="7">
    <source>
        <dbReference type="EMBL" id="AFM11452.1"/>
    </source>
</evidence>
<gene>
    <name evidence="7" type="ordered locus">Turpa_0801</name>
</gene>
<feature type="transmembrane region" description="Helical" evidence="5">
    <location>
        <begin position="217"/>
        <end position="239"/>
    </location>
</feature>
<reference evidence="7 8" key="1">
    <citation type="submission" date="2012-06" db="EMBL/GenBank/DDBJ databases">
        <title>The complete chromosome of genome of Turneriella parva DSM 21527.</title>
        <authorList>
            <consortium name="US DOE Joint Genome Institute (JGI-PGF)"/>
            <person name="Lucas S."/>
            <person name="Han J."/>
            <person name="Lapidus A."/>
            <person name="Bruce D."/>
            <person name="Goodwin L."/>
            <person name="Pitluck S."/>
            <person name="Peters L."/>
            <person name="Kyrpides N."/>
            <person name="Mavromatis K."/>
            <person name="Ivanova N."/>
            <person name="Mikhailova N."/>
            <person name="Chertkov O."/>
            <person name="Detter J.C."/>
            <person name="Tapia R."/>
            <person name="Han C."/>
            <person name="Land M."/>
            <person name="Hauser L."/>
            <person name="Markowitz V."/>
            <person name="Cheng J.-F."/>
            <person name="Hugenholtz P."/>
            <person name="Woyke T."/>
            <person name="Wu D."/>
            <person name="Gronow S."/>
            <person name="Wellnitz S."/>
            <person name="Brambilla E."/>
            <person name="Klenk H.-P."/>
            <person name="Eisen J.A."/>
        </authorList>
    </citation>
    <scope>NUCLEOTIDE SEQUENCE [LARGE SCALE GENOMIC DNA]</scope>
    <source>
        <strain evidence="8">ATCC BAA-1111 / DSM 21527 / NCTC 11395 / H</strain>
    </source>
</reference>
<sequence length="298" mass="33904">MPAVLSRIAHARWFQNFITTVIVLASVLVGVETYPQIEKQYHRLLHALDLAIITIFTIEVLVKIGAEGRHPLRYFKDPWNVFDFVIVAACFLPFDNQYITVLRLIRLLRVLRLLRAFPKLQVLVGAIFKSIPSMGYVSLLMGLLFYLYAVAGVLLFGKNDPVHFGNLGSSLLSLFQTVTLEGWIELLNIQLYGCDKFGYEVFKDQCTQPSTHSIAPLFFISFVLVGTFVLLNLFIGVILTGMEEARNELADLKNKESSANPREYDLKRIETEIARLNESLKTLQVTKIKFRAKDEEEA</sequence>
<feature type="transmembrane region" description="Helical" evidence="5">
    <location>
        <begin position="136"/>
        <end position="157"/>
    </location>
</feature>
<dbReference type="GO" id="GO:0001518">
    <property type="term" value="C:voltage-gated sodium channel complex"/>
    <property type="evidence" value="ECO:0007669"/>
    <property type="project" value="TreeGrafter"/>
</dbReference>
<evidence type="ECO:0000256" key="1">
    <source>
        <dbReference type="ARBA" id="ARBA00004141"/>
    </source>
</evidence>
<dbReference type="PANTHER" id="PTHR10037">
    <property type="entry name" value="VOLTAGE-GATED CATION CHANNEL CALCIUM AND SODIUM"/>
    <property type="match status" value="1"/>
</dbReference>
<evidence type="ECO:0000259" key="6">
    <source>
        <dbReference type="Pfam" id="PF00520"/>
    </source>
</evidence>